<evidence type="ECO:0000256" key="12">
    <source>
        <dbReference type="RuleBase" id="RU003661"/>
    </source>
</evidence>
<evidence type="ECO:0000256" key="3">
    <source>
        <dbReference type="ARBA" id="ARBA00022448"/>
    </source>
</evidence>
<dbReference type="EMBL" id="AY728213">
    <property type="protein sequence ID" value="AAU20439.1"/>
    <property type="molecule type" value="Genomic_DNA"/>
</dbReference>
<evidence type="ECO:0000256" key="8">
    <source>
        <dbReference type="ARBA" id="ARBA00023065"/>
    </source>
</evidence>
<evidence type="ECO:0000256" key="1">
    <source>
        <dbReference type="ARBA" id="ARBA00004304"/>
    </source>
</evidence>
<keyword evidence="6 12" id="KW-0375">Hydrogen ion transport</keyword>
<sequence>MPQLNPRPWFFILVLSWLIYLMVIQLTKNLNMLNELTSKNNMYMTQPWYWPWT</sequence>
<feature type="transmembrane region" description="Helical" evidence="13">
    <location>
        <begin position="6"/>
        <end position="24"/>
    </location>
</feature>
<dbReference type="RefSeq" id="YP_097015.1">
    <property type="nucleotide sequence ID" value="NC_006326.1"/>
</dbReference>
<keyword evidence="7 13" id="KW-1133">Transmembrane helix</keyword>
<organism evidence="14">
    <name type="scientific">Oedipina poelzi</name>
    <name type="common">quarry worm salamander</name>
    <dbReference type="NCBI Taxonomy" id="107992"/>
    <lineage>
        <taxon>Eukaryota</taxon>
        <taxon>Metazoa</taxon>
        <taxon>Chordata</taxon>
        <taxon>Craniata</taxon>
        <taxon>Vertebrata</taxon>
        <taxon>Euteleostomi</taxon>
        <taxon>Amphibia</taxon>
        <taxon>Batrachia</taxon>
        <taxon>Caudata</taxon>
        <taxon>Salamandroidea</taxon>
        <taxon>Plethodontidae</taxon>
        <taxon>Hemidactyliinae</taxon>
        <taxon>Oedipina</taxon>
        <taxon>Oedipina</taxon>
    </lineage>
</organism>
<evidence type="ECO:0000256" key="4">
    <source>
        <dbReference type="ARBA" id="ARBA00022547"/>
    </source>
</evidence>
<evidence type="ECO:0000313" key="14">
    <source>
        <dbReference type="EMBL" id="AAU20439.1"/>
    </source>
</evidence>
<dbReference type="GO" id="GO:0015986">
    <property type="term" value="P:proton motive force-driven ATP synthesis"/>
    <property type="evidence" value="ECO:0007669"/>
    <property type="project" value="InterPro"/>
</dbReference>
<evidence type="ECO:0000256" key="6">
    <source>
        <dbReference type="ARBA" id="ARBA00022781"/>
    </source>
</evidence>
<evidence type="ECO:0000256" key="2">
    <source>
        <dbReference type="ARBA" id="ARBA00008892"/>
    </source>
</evidence>
<keyword evidence="10 13" id="KW-0472">Membrane</keyword>
<dbReference type="GeneID" id="3085798"/>
<evidence type="ECO:0000256" key="9">
    <source>
        <dbReference type="ARBA" id="ARBA00023128"/>
    </source>
</evidence>
<dbReference type="InterPro" id="IPR050635">
    <property type="entry name" value="ATPase_protein_8"/>
</dbReference>
<keyword evidence="9 12" id="KW-0496">Mitochondrion</keyword>
<dbReference type="GO" id="GO:0031966">
    <property type="term" value="C:mitochondrial membrane"/>
    <property type="evidence" value="ECO:0007669"/>
    <property type="project" value="UniProtKB-SubCell"/>
</dbReference>
<comment type="subcellular location">
    <subcellularLocation>
        <location evidence="1 12">Mitochondrion membrane</location>
        <topology evidence="1 12">Single-pass membrane protein</topology>
    </subcellularLocation>
</comment>
<evidence type="ECO:0000256" key="11">
    <source>
        <dbReference type="ARBA" id="ARBA00023310"/>
    </source>
</evidence>
<proteinExistence type="inferred from homology"/>
<dbReference type="PANTHER" id="PTHR39937">
    <property type="entry name" value="ATP SYNTHASE PROTEIN 8"/>
    <property type="match status" value="1"/>
</dbReference>
<keyword evidence="5 12" id="KW-0812">Transmembrane</keyword>
<dbReference type="GO" id="GO:0015078">
    <property type="term" value="F:proton transmembrane transporter activity"/>
    <property type="evidence" value="ECO:0007669"/>
    <property type="project" value="InterPro"/>
</dbReference>
<evidence type="ECO:0000256" key="13">
    <source>
        <dbReference type="SAM" id="Phobius"/>
    </source>
</evidence>
<dbReference type="PANTHER" id="PTHR39937:SF1">
    <property type="entry name" value="ATP SYNTHASE PROTEIN 8"/>
    <property type="match status" value="1"/>
</dbReference>
<accession>Q645E5</accession>
<geneLocation type="mitochondrion" evidence="14"/>
<reference evidence="14" key="1">
    <citation type="journal article" date="2004" name="Proc. Natl. Acad. Sci. U.S.A.">
        <title>Morphological homoplasy, life history evolution, and historical biogeography of plethodontid salamanders inferred from complete mitochondrial genomes.</title>
        <authorList>
            <person name="Mueller R.L."/>
            <person name="Macey J.R."/>
            <person name="Jaekel M."/>
            <person name="Wake D.B."/>
            <person name="Boore J.L."/>
        </authorList>
    </citation>
    <scope>NUCLEOTIDE SEQUENCE</scope>
</reference>
<keyword evidence="4 12" id="KW-0138">CF(0)</keyword>
<dbReference type="CTD" id="4509"/>
<keyword evidence="11" id="KW-0066">ATP synthesis</keyword>
<keyword evidence="3 12" id="KW-0813">Transport</keyword>
<evidence type="ECO:0000256" key="7">
    <source>
        <dbReference type="ARBA" id="ARBA00022989"/>
    </source>
</evidence>
<evidence type="ECO:0000256" key="10">
    <source>
        <dbReference type="ARBA" id="ARBA00023136"/>
    </source>
</evidence>
<dbReference type="GO" id="GO:0045259">
    <property type="term" value="C:proton-transporting ATP synthase complex"/>
    <property type="evidence" value="ECO:0007669"/>
    <property type="project" value="UniProtKB-KW"/>
</dbReference>
<comment type="similarity">
    <text evidence="2 12">Belongs to the ATPase protein 8 family.</text>
</comment>
<dbReference type="InterPro" id="IPR001421">
    <property type="entry name" value="ATP8_metazoa"/>
</dbReference>
<dbReference type="AlphaFoldDB" id="Q645E5"/>
<gene>
    <name evidence="14" type="primary">atp8</name>
</gene>
<keyword evidence="8 12" id="KW-0406">Ion transport</keyword>
<evidence type="ECO:0000256" key="5">
    <source>
        <dbReference type="ARBA" id="ARBA00022692"/>
    </source>
</evidence>
<name>Q645E5_9SALA</name>
<protein>
    <recommendedName>
        <fullName evidence="12">ATP synthase complex subunit 8</fullName>
    </recommendedName>
</protein>
<dbReference type="Pfam" id="PF00895">
    <property type="entry name" value="ATP-synt_8"/>
    <property type="match status" value="1"/>
</dbReference>